<evidence type="ECO:0000313" key="3">
    <source>
        <dbReference type="Proteomes" id="UP000635071"/>
    </source>
</evidence>
<dbReference type="EMBL" id="BMJM01000001">
    <property type="protein sequence ID" value="GGD98077.1"/>
    <property type="molecule type" value="Genomic_DNA"/>
</dbReference>
<keyword evidence="3" id="KW-1185">Reference proteome</keyword>
<protein>
    <recommendedName>
        <fullName evidence="4">DUF2092 domain-containing protein</fullName>
    </recommendedName>
</protein>
<reference evidence="2" key="1">
    <citation type="journal article" date="2014" name="Int. J. Syst. Evol. Microbiol.">
        <title>Complete genome sequence of Corynebacterium casei LMG S-19264T (=DSM 44701T), isolated from a smear-ripened cheese.</title>
        <authorList>
            <consortium name="US DOE Joint Genome Institute (JGI-PGF)"/>
            <person name="Walter F."/>
            <person name="Albersmeier A."/>
            <person name="Kalinowski J."/>
            <person name="Ruckert C."/>
        </authorList>
    </citation>
    <scope>NUCLEOTIDE SEQUENCE</scope>
    <source>
        <strain evidence="2">CGMCC 1.15519</strain>
    </source>
</reference>
<name>A0A916ZHA4_9SPHN</name>
<reference evidence="2" key="2">
    <citation type="submission" date="2020-09" db="EMBL/GenBank/DDBJ databases">
        <authorList>
            <person name="Sun Q."/>
            <person name="Zhou Y."/>
        </authorList>
    </citation>
    <scope>NUCLEOTIDE SEQUENCE</scope>
    <source>
        <strain evidence="2">CGMCC 1.15519</strain>
    </source>
</reference>
<comment type="caution">
    <text evidence="2">The sequence shown here is derived from an EMBL/GenBank/DDBJ whole genome shotgun (WGS) entry which is preliminary data.</text>
</comment>
<accession>A0A916ZHA4</accession>
<proteinExistence type="predicted"/>
<dbReference type="Proteomes" id="UP000635071">
    <property type="component" value="Unassembled WGS sequence"/>
</dbReference>
<gene>
    <name evidence="2" type="ORF">GCM10011529_00100</name>
</gene>
<dbReference type="InterPro" id="IPR019207">
    <property type="entry name" value="DUF2092"/>
</dbReference>
<feature type="chain" id="PRO_5037364155" description="DUF2092 domain-containing protein" evidence="1">
    <location>
        <begin position="20"/>
        <end position="211"/>
    </location>
</feature>
<evidence type="ECO:0000256" key="1">
    <source>
        <dbReference type="SAM" id="SignalP"/>
    </source>
</evidence>
<dbReference type="AlphaFoldDB" id="A0A916ZHA4"/>
<sequence length="211" mass="22066">MRARTVYGMAVLLAGGVCAASVSAAPATPIAAPEAEERDADTMAALDAMGAALRKLQTFSVRAAFTDEDVLTTGQKIQSGGTVDIKVRRPDGFVIDTRTEHNSRTIFYDGKNLSLLAPALGLYGTMPAPATIAATIATASEDYGIELPLVDLISWGTDPALIARVTSAFTADRSGRIAARNMSCARKMSTGKSGCARAPIRCPARSSSRRA</sequence>
<keyword evidence="1" id="KW-0732">Signal</keyword>
<evidence type="ECO:0008006" key="4">
    <source>
        <dbReference type="Google" id="ProtNLM"/>
    </source>
</evidence>
<organism evidence="2 3">
    <name type="scientific">Sandarakinorhabdus glacialis</name>
    <dbReference type="NCBI Taxonomy" id="1614636"/>
    <lineage>
        <taxon>Bacteria</taxon>
        <taxon>Pseudomonadati</taxon>
        <taxon>Pseudomonadota</taxon>
        <taxon>Alphaproteobacteria</taxon>
        <taxon>Sphingomonadales</taxon>
        <taxon>Sphingosinicellaceae</taxon>
        <taxon>Sandarakinorhabdus</taxon>
    </lineage>
</organism>
<dbReference type="Pfam" id="PF09865">
    <property type="entry name" value="DUF2092"/>
    <property type="match status" value="1"/>
</dbReference>
<evidence type="ECO:0000313" key="2">
    <source>
        <dbReference type="EMBL" id="GGD98077.1"/>
    </source>
</evidence>
<feature type="signal peptide" evidence="1">
    <location>
        <begin position="1"/>
        <end position="19"/>
    </location>
</feature>